<dbReference type="SMART" id="SM00260">
    <property type="entry name" value="CheW"/>
    <property type="match status" value="1"/>
</dbReference>
<keyword evidence="3" id="KW-1185">Reference proteome</keyword>
<sequence>MSVIGKPTARRSSLLFRAGALLCGVPMEDVVETMRPLPVRPLAGLPPHLLGVGVVRGRPTPVVDVAVLVTDRHAEPSRFLVVRGERGPVALTTGPVLGVGEVTSGRGDARLVSSVAAIDVRGDEPVLLLTLANLVPDEVWAALPADWDSHGDPG</sequence>
<comment type="caution">
    <text evidence="2">The sequence shown here is derived from an EMBL/GenBank/DDBJ whole genome shotgun (WGS) entry which is preliminary data.</text>
</comment>
<dbReference type="EMBL" id="BAAARY010000012">
    <property type="protein sequence ID" value="GAA2526432.1"/>
    <property type="molecule type" value="Genomic_DNA"/>
</dbReference>
<organism evidence="2 3">
    <name type="scientific">Pilimelia columellifera subsp. columellifera</name>
    <dbReference type="NCBI Taxonomy" id="706583"/>
    <lineage>
        <taxon>Bacteria</taxon>
        <taxon>Bacillati</taxon>
        <taxon>Actinomycetota</taxon>
        <taxon>Actinomycetes</taxon>
        <taxon>Micromonosporales</taxon>
        <taxon>Micromonosporaceae</taxon>
        <taxon>Pilimelia</taxon>
    </lineage>
</organism>
<dbReference type="Pfam" id="PF01584">
    <property type="entry name" value="CheW"/>
    <property type="match status" value="1"/>
</dbReference>
<evidence type="ECO:0000313" key="2">
    <source>
        <dbReference type="EMBL" id="GAA2526432.1"/>
    </source>
</evidence>
<feature type="domain" description="CheW-like" evidence="1">
    <location>
        <begin position="10"/>
        <end position="140"/>
    </location>
</feature>
<proteinExistence type="predicted"/>
<dbReference type="Gene3D" id="2.40.50.180">
    <property type="entry name" value="CheA-289, Domain 4"/>
    <property type="match status" value="1"/>
</dbReference>
<dbReference type="InterPro" id="IPR002545">
    <property type="entry name" value="CheW-lke_dom"/>
</dbReference>
<accession>A0ABN3NLN5</accession>
<name>A0ABN3NLN5_9ACTN</name>
<evidence type="ECO:0000259" key="1">
    <source>
        <dbReference type="PROSITE" id="PS50851"/>
    </source>
</evidence>
<dbReference type="SUPFAM" id="SSF50341">
    <property type="entry name" value="CheW-like"/>
    <property type="match status" value="1"/>
</dbReference>
<dbReference type="PROSITE" id="PS50851">
    <property type="entry name" value="CHEW"/>
    <property type="match status" value="1"/>
</dbReference>
<dbReference type="RefSeq" id="WP_344172819.1">
    <property type="nucleotide sequence ID" value="NZ_BAAARY010000012.1"/>
</dbReference>
<protein>
    <recommendedName>
        <fullName evidence="1">CheW-like domain-containing protein</fullName>
    </recommendedName>
</protein>
<reference evidence="2 3" key="1">
    <citation type="journal article" date="2019" name="Int. J. Syst. Evol. Microbiol.">
        <title>The Global Catalogue of Microorganisms (GCM) 10K type strain sequencing project: providing services to taxonomists for standard genome sequencing and annotation.</title>
        <authorList>
            <consortium name="The Broad Institute Genomics Platform"/>
            <consortium name="The Broad Institute Genome Sequencing Center for Infectious Disease"/>
            <person name="Wu L."/>
            <person name="Ma J."/>
        </authorList>
    </citation>
    <scope>NUCLEOTIDE SEQUENCE [LARGE SCALE GENOMIC DNA]</scope>
    <source>
        <strain evidence="2 3">JCM 3367</strain>
    </source>
</reference>
<dbReference type="InterPro" id="IPR036061">
    <property type="entry name" value="CheW-like_dom_sf"/>
</dbReference>
<gene>
    <name evidence="2" type="ORF">GCM10010201_26480</name>
</gene>
<evidence type="ECO:0000313" key="3">
    <source>
        <dbReference type="Proteomes" id="UP001499978"/>
    </source>
</evidence>
<dbReference type="Proteomes" id="UP001499978">
    <property type="component" value="Unassembled WGS sequence"/>
</dbReference>